<dbReference type="RefSeq" id="WP_111220147.1">
    <property type="nucleotide sequence ID" value="NZ_CP117255.1"/>
</dbReference>
<evidence type="ECO:0000313" key="1">
    <source>
        <dbReference type="EMBL" id="WFR96112.1"/>
    </source>
</evidence>
<keyword evidence="2" id="KW-1185">Reference proteome</keyword>
<dbReference type="EMBL" id="CP117255">
    <property type="protein sequence ID" value="WFR96112.1"/>
    <property type="molecule type" value="Genomic_DNA"/>
</dbReference>
<dbReference type="AlphaFoldDB" id="A0AAF1K555"/>
<protein>
    <submittedName>
        <fullName evidence="1">Uncharacterized protein</fullName>
    </submittedName>
</protein>
<organism evidence="1 2">
    <name type="scientific">Rhizobium tumorigenes</name>
    <dbReference type="NCBI Taxonomy" id="2041385"/>
    <lineage>
        <taxon>Bacteria</taxon>
        <taxon>Pseudomonadati</taxon>
        <taxon>Pseudomonadota</taxon>
        <taxon>Alphaproteobacteria</taxon>
        <taxon>Hyphomicrobiales</taxon>
        <taxon>Rhizobiaceae</taxon>
        <taxon>Rhizobium/Agrobacterium group</taxon>
        <taxon>Rhizobium</taxon>
    </lineage>
</organism>
<dbReference type="KEGG" id="rtu:PR017_02890"/>
<reference evidence="2" key="2">
    <citation type="journal article" date="2023" name="MicrobiologyOpen">
        <title>Genomics of the tumorigenes clade of the family Rhizobiaceae and description of Rhizobium rhododendri sp. nov.</title>
        <authorList>
            <person name="Kuzmanovic N."/>
            <person name="diCenzo G.C."/>
            <person name="Bunk B."/>
            <person name="Sproeer C."/>
            <person name="Fruehling A."/>
            <person name="Neumann-Schaal M."/>
            <person name="Overmann J."/>
            <person name="Smalla K."/>
        </authorList>
    </citation>
    <scope>NUCLEOTIDE SEQUENCE [LARGE SCALE GENOMIC DNA]</scope>
    <source>
        <strain evidence="2">1078</strain>
    </source>
</reference>
<proteinExistence type="predicted"/>
<name>A0AAF1K555_9HYPH</name>
<gene>
    <name evidence="1" type="ORF">PR017_02890</name>
</gene>
<accession>A0AAF1K555</accession>
<sequence length="214" mass="22349">MKSLWASVGIALTMVSSVGARPLPEQVQTLGPLLGTMDVQSLPSISNGKLQGCQLVFDAIAQDYTYNDGAFLKISGSASIMSSGGKMGATVKVVAEVLDPTSTDAKLIPSAPSRAYLIGKNYTNNLGSLVNAASTSPGAWFAIYNFQPSFTILVEAMSSTTLTIGFNQNGGNTDIQLPIDLTVASTDDAGKRTHSTAALDNYSKCIGILGDQFK</sequence>
<reference evidence="1 2" key="1">
    <citation type="journal article" date="2018" name="Sci. Rep.">
        <title>Rhizobium tumorigenes sp. nov., a novel plant tumorigenic bacterium isolated from cane gall tumors on thornless blackberry.</title>
        <authorList>
            <person name="Kuzmanovi N."/>
            <person name="Smalla K."/>
            <person name="Gronow S."/>
            <person name="PuBawska J."/>
        </authorList>
    </citation>
    <scope>NUCLEOTIDE SEQUENCE [LARGE SCALE GENOMIC DNA]</scope>
    <source>
        <strain evidence="1 2">1078</strain>
    </source>
</reference>
<evidence type="ECO:0000313" key="2">
    <source>
        <dbReference type="Proteomes" id="UP000249499"/>
    </source>
</evidence>
<dbReference type="Proteomes" id="UP000249499">
    <property type="component" value="Chromosome"/>
</dbReference>